<dbReference type="InterPro" id="IPR024445">
    <property type="entry name" value="Tnp_ISXO2-like"/>
</dbReference>
<evidence type="ECO:0000313" key="3">
    <source>
        <dbReference type="EMBL" id="EMA56488.1"/>
    </source>
</evidence>
<feature type="compositionally biased region" description="Polar residues" evidence="1">
    <location>
        <begin position="125"/>
        <end position="134"/>
    </location>
</feature>
<dbReference type="PATRIC" id="fig|1227457.3.peg.386"/>
<accession>M0NG15</accession>
<dbReference type="PANTHER" id="PTHR47163">
    <property type="entry name" value="DDE_TNP_IS1595 DOMAIN-CONTAINING PROTEIN"/>
    <property type="match status" value="1"/>
</dbReference>
<dbReference type="EMBL" id="AOMF01000037">
    <property type="protein sequence ID" value="EMA56488.1"/>
    <property type="molecule type" value="Genomic_DNA"/>
</dbReference>
<gene>
    <name evidence="3" type="ORF">C451_02148</name>
</gene>
<evidence type="ECO:0000256" key="1">
    <source>
        <dbReference type="SAM" id="MobiDB-lite"/>
    </source>
</evidence>
<reference evidence="3 4" key="1">
    <citation type="journal article" date="2014" name="PLoS Genet.">
        <title>Phylogenetically driven sequencing of extremely halophilic archaea reveals strategies for static and dynamic osmo-response.</title>
        <authorList>
            <person name="Becker E.A."/>
            <person name="Seitzer P.M."/>
            <person name="Tritt A."/>
            <person name="Larsen D."/>
            <person name="Krusor M."/>
            <person name="Yao A.I."/>
            <person name="Wu D."/>
            <person name="Madern D."/>
            <person name="Eisen J.A."/>
            <person name="Darling A.E."/>
            <person name="Facciotti M.T."/>
        </authorList>
    </citation>
    <scope>NUCLEOTIDE SEQUENCE [LARGE SCALE GENOMIC DNA]</scope>
    <source>
        <strain evidence="3 4">JCM 13552</strain>
    </source>
</reference>
<feature type="domain" description="ISXO2-like transposase" evidence="2">
    <location>
        <begin position="121"/>
        <end position="312"/>
    </location>
</feature>
<dbReference type="Proteomes" id="UP000011680">
    <property type="component" value="Unassembled WGS sequence"/>
</dbReference>
<keyword evidence="4" id="KW-1185">Reference proteome</keyword>
<name>M0NG15_9EURY</name>
<proteinExistence type="predicted"/>
<protein>
    <recommendedName>
        <fullName evidence="2">ISXO2-like transposase domain-containing protein</fullName>
    </recommendedName>
</protein>
<comment type="caution">
    <text evidence="3">The sequence shown here is derived from an EMBL/GenBank/DDBJ whole genome shotgun (WGS) entry which is preliminary data.</text>
</comment>
<evidence type="ECO:0000313" key="4">
    <source>
        <dbReference type="Proteomes" id="UP000011680"/>
    </source>
</evidence>
<dbReference type="SMART" id="SM01126">
    <property type="entry name" value="DDE_Tnp_IS1595"/>
    <property type="match status" value="1"/>
</dbReference>
<organism evidence="3 4">
    <name type="scientific">Halococcus thailandensis JCM 13552</name>
    <dbReference type="NCBI Taxonomy" id="1227457"/>
    <lineage>
        <taxon>Archaea</taxon>
        <taxon>Methanobacteriati</taxon>
        <taxon>Methanobacteriota</taxon>
        <taxon>Stenosarchaea group</taxon>
        <taxon>Halobacteria</taxon>
        <taxon>Halobacteriales</taxon>
        <taxon>Halococcaceae</taxon>
        <taxon>Halococcus</taxon>
    </lineage>
</organism>
<dbReference type="NCBIfam" id="NF033547">
    <property type="entry name" value="transpos_IS1595"/>
    <property type="match status" value="1"/>
</dbReference>
<evidence type="ECO:0000259" key="2">
    <source>
        <dbReference type="SMART" id="SM01126"/>
    </source>
</evidence>
<dbReference type="eggNOG" id="arCOG02132">
    <property type="taxonomic scope" value="Archaea"/>
</dbReference>
<dbReference type="InterPro" id="IPR053164">
    <property type="entry name" value="IS1016-like_transposase"/>
</dbReference>
<dbReference type="AlphaFoldDB" id="M0NG15"/>
<dbReference type="PANTHER" id="PTHR47163:SF2">
    <property type="entry name" value="SI:DKEY-17M8.2"/>
    <property type="match status" value="1"/>
</dbReference>
<sequence>MFRPEPLDAIVERRCKRAWEQAPCPECGETALQTRDGSPRVWCRNCRYSFTYTRNTPFANTGLTPGELLLIFILYADTLLSINQIAQLFDSCYDTIHTQLRDGEAAFERGFPLVWERIQHTVQGPTQIDETGSKCSGYKGQSPPRDGLSRGGSGEPGRSRWEGAPGDKLTLVAASRDVLRVISAEEGSKYDENLGPVIEEAGDLSQPLGEIWTDELPAYQQMNHEHRTVVHDDKYVSDEGVHTNQVECLWSMNHEHRTVVHDDKYVSDEGVHTNQVECLWSLIQPWLEKFRGLSKPGLEQSVRTYGFVRTLNLVGAPLHGLVDCFALNVFH</sequence>
<feature type="region of interest" description="Disordered" evidence="1">
    <location>
        <begin position="125"/>
        <end position="166"/>
    </location>
</feature>